<dbReference type="PANTHER" id="PTHR47926">
    <property type="entry name" value="PENTATRICOPEPTIDE REPEAT-CONTAINING PROTEIN"/>
    <property type="match status" value="1"/>
</dbReference>
<dbReference type="EMBL" id="JACEIK010004934">
    <property type="protein sequence ID" value="MCD9646837.1"/>
    <property type="molecule type" value="Genomic_DNA"/>
</dbReference>
<dbReference type="Gene3D" id="1.25.40.10">
    <property type="entry name" value="Tetratricopeptide repeat domain"/>
    <property type="match status" value="1"/>
</dbReference>
<dbReference type="PANTHER" id="PTHR47926:SF432">
    <property type="entry name" value="(WILD MALAYSIAN BANANA) HYPOTHETICAL PROTEIN"/>
    <property type="match status" value="1"/>
</dbReference>
<organism evidence="1 2">
    <name type="scientific">Datura stramonium</name>
    <name type="common">Jimsonweed</name>
    <name type="synonym">Common thornapple</name>
    <dbReference type="NCBI Taxonomy" id="4076"/>
    <lineage>
        <taxon>Eukaryota</taxon>
        <taxon>Viridiplantae</taxon>
        <taxon>Streptophyta</taxon>
        <taxon>Embryophyta</taxon>
        <taxon>Tracheophyta</taxon>
        <taxon>Spermatophyta</taxon>
        <taxon>Magnoliopsida</taxon>
        <taxon>eudicotyledons</taxon>
        <taxon>Gunneridae</taxon>
        <taxon>Pentapetalae</taxon>
        <taxon>asterids</taxon>
        <taxon>lamiids</taxon>
        <taxon>Solanales</taxon>
        <taxon>Solanaceae</taxon>
        <taxon>Solanoideae</taxon>
        <taxon>Datureae</taxon>
        <taxon>Datura</taxon>
    </lineage>
</organism>
<sequence>MMSVEADAKPDEVTMLAVLSTCAHLGEHELALIDMYANRANVKKAVELFENMETRSVATWSTVISYWLSRGVLVTFDEAANMVKMMPSVEEARVARKIMRDKGSQKVARRRQITFSVRGYKQSSITVKQGVKDGTARKIGMA</sequence>
<reference evidence="1 2" key="1">
    <citation type="journal article" date="2021" name="BMC Genomics">
        <title>Datura genome reveals duplications of psychoactive alkaloid biosynthetic genes and high mutation rate following tissue culture.</title>
        <authorList>
            <person name="Rajewski A."/>
            <person name="Carter-House D."/>
            <person name="Stajich J."/>
            <person name="Litt A."/>
        </authorList>
    </citation>
    <scope>NUCLEOTIDE SEQUENCE [LARGE SCALE GENOMIC DNA]</scope>
    <source>
        <strain evidence="1">AR-01</strain>
    </source>
</reference>
<protein>
    <recommendedName>
        <fullName evidence="3">Pentatricopeptide repeat-containing protein</fullName>
    </recommendedName>
</protein>
<dbReference type="Proteomes" id="UP000823775">
    <property type="component" value="Unassembled WGS sequence"/>
</dbReference>
<evidence type="ECO:0008006" key="3">
    <source>
        <dbReference type="Google" id="ProtNLM"/>
    </source>
</evidence>
<dbReference type="InterPro" id="IPR046960">
    <property type="entry name" value="PPR_At4g14850-like_plant"/>
</dbReference>
<keyword evidence="2" id="KW-1185">Reference proteome</keyword>
<accession>A0ABS8VKR4</accession>
<gene>
    <name evidence="1" type="ORF">HAX54_037033</name>
</gene>
<proteinExistence type="predicted"/>
<evidence type="ECO:0000313" key="2">
    <source>
        <dbReference type="Proteomes" id="UP000823775"/>
    </source>
</evidence>
<name>A0ABS8VKR4_DATST</name>
<dbReference type="InterPro" id="IPR011990">
    <property type="entry name" value="TPR-like_helical_dom_sf"/>
</dbReference>
<evidence type="ECO:0000313" key="1">
    <source>
        <dbReference type="EMBL" id="MCD9646837.1"/>
    </source>
</evidence>
<comment type="caution">
    <text evidence="1">The sequence shown here is derived from an EMBL/GenBank/DDBJ whole genome shotgun (WGS) entry which is preliminary data.</text>
</comment>